<feature type="signal peptide" evidence="1">
    <location>
        <begin position="1"/>
        <end position="20"/>
    </location>
</feature>
<evidence type="ECO:0000313" key="3">
    <source>
        <dbReference type="Proteomes" id="UP001320326"/>
    </source>
</evidence>
<dbReference type="InterPro" id="IPR021647">
    <property type="entry name" value="CusF_Ec"/>
</dbReference>
<evidence type="ECO:0000256" key="1">
    <source>
        <dbReference type="SAM" id="SignalP"/>
    </source>
</evidence>
<dbReference type="InterPro" id="IPR042230">
    <property type="entry name" value="CusF_sf"/>
</dbReference>
<dbReference type="RefSeq" id="WP_237246401.1">
    <property type="nucleotide sequence ID" value="NZ_AP023423.1"/>
</dbReference>
<proteinExistence type="predicted"/>
<keyword evidence="3" id="KW-1185">Reference proteome</keyword>
<evidence type="ECO:0000313" key="2">
    <source>
        <dbReference type="EMBL" id="BCK87840.1"/>
    </source>
</evidence>
<dbReference type="EMBL" id="AP023423">
    <property type="protein sequence ID" value="BCK87840.1"/>
    <property type="molecule type" value="Genomic_DNA"/>
</dbReference>
<feature type="chain" id="PRO_5042857089" evidence="1">
    <location>
        <begin position="21"/>
        <end position="111"/>
    </location>
</feature>
<gene>
    <name evidence="2" type="ORF">MIZ01_1637</name>
</gene>
<organism evidence="2 3">
    <name type="scientific">Sideroxyarcus emersonii</name>
    <dbReference type="NCBI Taxonomy" id="2764705"/>
    <lineage>
        <taxon>Bacteria</taxon>
        <taxon>Pseudomonadati</taxon>
        <taxon>Pseudomonadota</taxon>
        <taxon>Betaproteobacteria</taxon>
        <taxon>Nitrosomonadales</taxon>
        <taxon>Gallionellaceae</taxon>
        <taxon>Sideroxyarcus</taxon>
    </lineage>
</organism>
<keyword evidence="1" id="KW-0732">Signal</keyword>
<accession>A0AAN1XAJ2</accession>
<dbReference type="AlphaFoldDB" id="A0AAN1XAJ2"/>
<dbReference type="Pfam" id="PF11604">
    <property type="entry name" value="CusF_Ec"/>
    <property type="match status" value="1"/>
</dbReference>
<dbReference type="KEGG" id="seme:MIZ01_1637"/>
<protein>
    <submittedName>
        <fullName evidence="2">Uncharacterized protein</fullName>
    </submittedName>
</protein>
<name>A0AAN1XAJ2_9PROT</name>
<sequence length="111" mass="12067">MKAIPALAIALLAAAGSVQAANEQSDMPQHPLAMQATAGHEGIGVLKAVNEQAGKVQISHEPLADLQWPAMTMWFALRAPLPQDIRVGDAIRFELRPGENKQWVIVRIVRK</sequence>
<reference evidence="2 3" key="1">
    <citation type="journal article" date="2022" name="Int. J. Syst. Evol. Microbiol.">
        <title>&lt;i&gt;Sideroxyarcus emersonii&lt;/i&gt; gen. nov. sp. nov., a neutrophilic, microaerobic iron- and thiosulfate-oxidizing bacterium isolated from iron-rich wetland sediment.</title>
        <authorList>
            <person name="Kato S."/>
            <person name="Itoh T."/>
            <person name="Iino T."/>
            <person name="Ohkuma M."/>
        </authorList>
    </citation>
    <scope>NUCLEOTIDE SEQUENCE [LARGE SCALE GENOMIC DNA]</scope>
    <source>
        <strain evidence="2 3">MIZ01</strain>
    </source>
</reference>
<dbReference type="Gene3D" id="2.40.50.320">
    <property type="entry name" value="Copper binding periplasmic protein CusF"/>
    <property type="match status" value="1"/>
</dbReference>
<dbReference type="Proteomes" id="UP001320326">
    <property type="component" value="Chromosome"/>
</dbReference>